<feature type="signal peptide" evidence="1">
    <location>
        <begin position="1"/>
        <end position="17"/>
    </location>
</feature>
<gene>
    <name evidence="2" type="ORF">BLGHR1_13298</name>
</gene>
<evidence type="ECO:0000313" key="2">
    <source>
        <dbReference type="EMBL" id="SZF02517.1"/>
    </source>
</evidence>
<dbReference type="VEuPathDB" id="FungiDB:BLGHR1_13298"/>
<dbReference type="Proteomes" id="UP000275772">
    <property type="component" value="Unassembled WGS sequence"/>
</dbReference>
<evidence type="ECO:0000313" key="3">
    <source>
        <dbReference type="Proteomes" id="UP000275772"/>
    </source>
</evidence>
<evidence type="ECO:0000256" key="1">
    <source>
        <dbReference type="SAM" id="SignalP"/>
    </source>
</evidence>
<reference evidence="2 3" key="1">
    <citation type="submission" date="2017-11" db="EMBL/GenBank/DDBJ databases">
        <authorList>
            <person name="Kracher B."/>
        </authorList>
    </citation>
    <scope>NUCLEOTIDE SEQUENCE [LARGE SCALE GENOMIC DNA]</scope>
    <source>
        <strain evidence="2 3">RACE1</strain>
    </source>
</reference>
<accession>A0A383URK0</accession>
<dbReference type="EMBL" id="UNSH01000042">
    <property type="protein sequence ID" value="SZF02517.1"/>
    <property type="molecule type" value="Genomic_DNA"/>
</dbReference>
<proteinExistence type="predicted"/>
<keyword evidence="1" id="KW-0732">Signal</keyword>
<dbReference type="AlphaFoldDB" id="A0A383URK0"/>
<organism evidence="2 3">
    <name type="scientific">Blumeria hordei</name>
    <name type="common">Barley powdery mildew</name>
    <name type="synonym">Blumeria graminis f. sp. hordei</name>
    <dbReference type="NCBI Taxonomy" id="2867405"/>
    <lineage>
        <taxon>Eukaryota</taxon>
        <taxon>Fungi</taxon>
        <taxon>Dikarya</taxon>
        <taxon>Ascomycota</taxon>
        <taxon>Pezizomycotina</taxon>
        <taxon>Leotiomycetes</taxon>
        <taxon>Erysiphales</taxon>
        <taxon>Erysiphaceae</taxon>
        <taxon>Blumeria</taxon>
    </lineage>
</organism>
<protein>
    <submittedName>
        <fullName evidence="2">Uncharacterized protein</fullName>
    </submittedName>
</protein>
<name>A0A383URK0_BLUHO</name>
<sequence length="173" mass="19356">MFPLLFLLYLGLPFVWALQAPGEAPSTNGVSKISATKNFWLKYPLPFSTNVKERVLPISGIECLEWPIHAKEVRASLSAASQEVKASKAWFSRSKKKGNFVSTSSLQPTPQKLYMYPMYELDIDSKGDIGPAPYLITSENGRSYAIYMVTGGNTTKGPKNPKLRYHLCYSNRI</sequence>
<feature type="chain" id="PRO_5016673950" evidence="1">
    <location>
        <begin position="18"/>
        <end position="173"/>
    </location>
</feature>